<feature type="transmembrane region" description="Helical" evidence="7">
    <location>
        <begin position="238"/>
        <end position="259"/>
    </location>
</feature>
<evidence type="ECO:0000256" key="2">
    <source>
        <dbReference type="ARBA" id="ARBA00008066"/>
    </source>
</evidence>
<name>A0AA48I480_9TREE</name>
<evidence type="ECO:0000256" key="6">
    <source>
        <dbReference type="SAM" id="MobiDB-lite"/>
    </source>
</evidence>
<feature type="transmembrane region" description="Helical" evidence="7">
    <location>
        <begin position="137"/>
        <end position="158"/>
    </location>
</feature>
<dbReference type="PANTHER" id="PTHR22950">
    <property type="entry name" value="AMINO ACID TRANSPORTER"/>
    <property type="match status" value="1"/>
</dbReference>
<dbReference type="Pfam" id="PF01490">
    <property type="entry name" value="Aa_trans"/>
    <property type="match status" value="1"/>
</dbReference>
<evidence type="ECO:0000313" key="9">
    <source>
        <dbReference type="EMBL" id="BEI87565.1"/>
    </source>
</evidence>
<feature type="transmembrane region" description="Helical" evidence="7">
    <location>
        <begin position="321"/>
        <end position="341"/>
    </location>
</feature>
<keyword evidence="5 7" id="KW-0472">Membrane</keyword>
<reference evidence="9" key="1">
    <citation type="journal article" date="2023" name="BMC Genomics">
        <title>Chromosome-level genome assemblies of Cutaneotrichosporon spp. (Trichosporonales, Basidiomycota) reveal imbalanced evolution between nucleotide sequences and chromosome synteny.</title>
        <authorList>
            <person name="Kobayashi Y."/>
            <person name="Kayamori A."/>
            <person name="Aoki K."/>
            <person name="Shiwa Y."/>
            <person name="Matsutani M."/>
            <person name="Fujita N."/>
            <person name="Sugita T."/>
            <person name="Iwasaki W."/>
            <person name="Tanaka N."/>
            <person name="Takashima M."/>
        </authorList>
    </citation>
    <scope>NUCLEOTIDE SEQUENCE</scope>
    <source>
        <strain evidence="9">HIS019</strain>
    </source>
</reference>
<keyword evidence="10" id="KW-1185">Reference proteome</keyword>
<dbReference type="Proteomes" id="UP001233271">
    <property type="component" value="Chromosome 1"/>
</dbReference>
<evidence type="ECO:0000256" key="7">
    <source>
        <dbReference type="SAM" id="Phobius"/>
    </source>
</evidence>
<dbReference type="RefSeq" id="XP_060452831.1">
    <property type="nucleotide sequence ID" value="XM_060598600.1"/>
</dbReference>
<feature type="transmembrane region" description="Helical" evidence="7">
    <location>
        <begin position="197"/>
        <end position="218"/>
    </location>
</feature>
<feature type="transmembrane region" description="Helical" evidence="7">
    <location>
        <begin position="164"/>
        <end position="185"/>
    </location>
</feature>
<keyword evidence="4 7" id="KW-1133">Transmembrane helix</keyword>
<feature type="region of interest" description="Disordered" evidence="6">
    <location>
        <begin position="1"/>
        <end position="22"/>
    </location>
</feature>
<keyword evidence="3 7" id="KW-0812">Transmembrane</keyword>
<organism evidence="9 10">
    <name type="scientific">Cutaneotrichosporon cavernicola</name>
    <dbReference type="NCBI Taxonomy" id="279322"/>
    <lineage>
        <taxon>Eukaryota</taxon>
        <taxon>Fungi</taxon>
        <taxon>Dikarya</taxon>
        <taxon>Basidiomycota</taxon>
        <taxon>Agaricomycotina</taxon>
        <taxon>Tremellomycetes</taxon>
        <taxon>Trichosporonales</taxon>
        <taxon>Trichosporonaceae</taxon>
        <taxon>Cutaneotrichosporon</taxon>
    </lineage>
</organism>
<dbReference type="GO" id="GO:0016020">
    <property type="term" value="C:membrane"/>
    <property type="evidence" value="ECO:0007669"/>
    <property type="project" value="UniProtKB-SubCell"/>
</dbReference>
<evidence type="ECO:0000256" key="4">
    <source>
        <dbReference type="ARBA" id="ARBA00022989"/>
    </source>
</evidence>
<evidence type="ECO:0000259" key="8">
    <source>
        <dbReference type="Pfam" id="PF01490"/>
    </source>
</evidence>
<dbReference type="KEGG" id="ccac:CcaHIS019_0102830"/>
<proteinExistence type="inferred from homology"/>
<dbReference type="InterPro" id="IPR013057">
    <property type="entry name" value="AA_transpt_TM"/>
</dbReference>
<dbReference type="GeneID" id="85491436"/>
<feature type="transmembrane region" description="Helical" evidence="7">
    <location>
        <begin position="431"/>
        <end position="453"/>
    </location>
</feature>
<dbReference type="AlphaFoldDB" id="A0AA48I480"/>
<feature type="transmembrane region" description="Helical" evidence="7">
    <location>
        <begin position="72"/>
        <end position="98"/>
    </location>
</feature>
<dbReference type="PANTHER" id="PTHR22950:SF683">
    <property type="entry name" value="AMINO ACID TRANSPORTER (EUROFUNG)"/>
    <property type="match status" value="1"/>
</dbReference>
<evidence type="ECO:0000313" key="10">
    <source>
        <dbReference type="Proteomes" id="UP001233271"/>
    </source>
</evidence>
<feature type="transmembrane region" description="Helical" evidence="7">
    <location>
        <begin position="280"/>
        <end position="301"/>
    </location>
</feature>
<evidence type="ECO:0000256" key="5">
    <source>
        <dbReference type="ARBA" id="ARBA00023136"/>
    </source>
</evidence>
<accession>A0AA48I480</accession>
<feature type="domain" description="Amino acid transporter transmembrane" evidence="8">
    <location>
        <begin position="63"/>
        <end position="453"/>
    </location>
</feature>
<sequence>MSSEKFGDKFPHGGHSELEGGHKQAPTYDAEVTPAGEQTVHDAVFGELEEGGPDYRGVGSMGGFILMTKANLGLGVLALPSVFGVLGLVPGILIIFLVQSMIAYCGLAIGQFKVNHPEVYGLSDAGRVIGGRFGREFFYYVFQLFMLFIIGSALVGISTALNAVSAHGTCTAVFVAVAAVAGFLFGSIRTLSKVTWIGWVGLFSIMASIITLTVAVGVQDRPSEAPQTGPWDKDIQIFAHPTMAEAMSAINGIVFSYGATPMYFGIVSEMKNPKVYARSMVSSVFFLTAVYLIIGSVVYTFAGQYVASPALGTAGALLKKVCYGIAIPGLLASLTIFSHLAGKNLFVRILSGSYHLNHSTKTHWITWLSCVLGSVLVGYIIASAIPIFGTLISLIGALICPLVCFFPYAFMWIHDNWRLSDVRTTKRRMGLYLNILIIILAAFLFVAGTYGAIEDLISVTKKPIGKPWGCSDNSGTVKD</sequence>
<comment type="similarity">
    <text evidence="2">Belongs to the amino acid/polyamine transporter 2 family.</text>
</comment>
<comment type="subcellular location">
    <subcellularLocation>
        <location evidence="1">Membrane</location>
        <topology evidence="1">Multi-pass membrane protein</topology>
    </subcellularLocation>
</comment>
<protein>
    <recommendedName>
        <fullName evidence="8">Amino acid transporter transmembrane domain-containing protein</fullName>
    </recommendedName>
</protein>
<dbReference type="EMBL" id="AP028212">
    <property type="protein sequence ID" value="BEI87565.1"/>
    <property type="molecule type" value="Genomic_DNA"/>
</dbReference>
<feature type="transmembrane region" description="Helical" evidence="7">
    <location>
        <begin position="387"/>
        <end position="410"/>
    </location>
</feature>
<feature type="transmembrane region" description="Helical" evidence="7">
    <location>
        <begin position="362"/>
        <end position="381"/>
    </location>
</feature>
<evidence type="ECO:0000256" key="3">
    <source>
        <dbReference type="ARBA" id="ARBA00022692"/>
    </source>
</evidence>
<gene>
    <name evidence="9" type="ORF">CcaverHIS019_0102830</name>
</gene>
<dbReference type="Gene3D" id="1.20.1740.10">
    <property type="entry name" value="Amino acid/polyamine transporter I"/>
    <property type="match status" value="1"/>
</dbReference>
<evidence type="ECO:0000256" key="1">
    <source>
        <dbReference type="ARBA" id="ARBA00004141"/>
    </source>
</evidence>
<dbReference type="GO" id="GO:0015179">
    <property type="term" value="F:L-amino acid transmembrane transporter activity"/>
    <property type="evidence" value="ECO:0007669"/>
    <property type="project" value="TreeGrafter"/>
</dbReference>